<dbReference type="Proteomes" id="UP000007755">
    <property type="component" value="Unassembled WGS sequence"/>
</dbReference>
<evidence type="ECO:0000313" key="3">
    <source>
        <dbReference type="Proteomes" id="UP000007755"/>
    </source>
</evidence>
<evidence type="ECO:0000256" key="1">
    <source>
        <dbReference type="SAM" id="MobiDB-lite"/>
    </source>
</evidence>
<reference evidence="2" key="1">
    <citation type="submission" date="2011-02" db="EMBL/GenBank/DDBJ databases">
        <title>The genome of the leaf-cutting ant Acromyrmex echinatior suggests key adaptations to social evolution and fungus farming.</title>
        <authorList>
            <person name="Nygaard S."/>
            <person name="Zhang G."/>
        </authorList>
    </citation>
    <scope>NUCLEOTIDE SEQUENCE</scope>
</reference>
<feature type="compositionally biased region" description="Basic and acidic residues" evidence="1">
    <location>
        <begin position="1"/>
        <end position="16"/>
    </location>
</feature>
<feature type="compositionally biased region" description="Basic and acidic residues" evidence="1">
    <location>
        <begin position="249"/>
        <end position="262"/>
    </location>
</feature>
<dbReference type="InParanoid" id="F4WMP2"/>
<dbReference type="AlphaFoldDB" id="F4WMP2"/>
<feature type="compositionally biased region" description="Basic and acidic residues" evidence="1">
    <location>
        <begin position="274"/>
        <end position="288"/>
    </location>
</feature>
<protein>
    <submittedName>
        <fullName evidence="2">Uncharacterized protein</fullName>
    </submittedName>
</protein>
<gene>
    <name evidence="2" type="ORF">G5I_07026</name>
</gene>
<feature type="region of interest" description="Disordered" evidence="1">
    <location>
        <begin position="249"/>
        <end position="288"/>
    </location>
</feature>
<organism evidence="3">
    <name type="scientific">Acromyrmex echinatior</name>
    <name type="common">Panamanian leafcutter ant</name>
    <name type="synonym">Acromyrmex octospinosus echinatior</name>
    <dbReference type="NCBI Taxonomy" id="103372"/>
    <lineage>
        <taxon>Eukaryota</taxon>
        <taxon>Metazoa</taxon>
        <taxon>Ecdysozoa</taxon>
        <taxon>Arthropoda</taxon>
        <taxon>Hexapoda</taxon>
        <taxon>Insecta</taxon>
        <taxon>Pterygota</taxon>
        <taxon>Neoptera</taxon>
        <taxon>Endopterygota</taxon>
        <taxon>Hymenoptera</taxon>
        <taxon>Apocrita</taxon>
        <taxon>Aculeata</taxon>
        <taxon>Formicoidea</taxon>
        <taxon>Formicidae</taxon>
        <taxon>Myrmicinae</taxon>
        <taxon>Acromyrmex</taxon>
    </lineage>
</organism>
<sequence>MIATGEERADGNEDKGSRRRPAGSEVHLRYHLPVFSSRYAYARAYDSKEELRQSLAGYRVDFLPVVVAAIFTFMQKVTGTANIFVKPEIRIGALFLKKKLRRRVIKAGGQEVRLTPFSTGEDPSRRRREEDSTMDMSEDCWDHVGLLQEVSAAEPPPPPPASDFLIHHQELGMNERIGKFKKKISVASARQRRVQGLGLRFLYAPPVFLSFVRRRFLEAPAPSPPRSELGFTSDTGCPSWHPSFRRAVIREEKRRPGRENQSDRACGLPGTFVSDERSVDTRRGRTQA</sequence>
<proteinExistence type="predicted"/>
<dbReference type="EMBL" id="GL888218">
    <property type="protein sequence ID" value="EGI64519.1"/>
    <property type="molecule type" value="Genomic_DNA"/>
</dbReference>
<evidence type="ECO:0000313" key="2">
    <source>
        <dbReference type="EMBL" id="EGI64519.1"/>
    </source>
</evidence>
<accession>F4WMP2</accession>
<name>F4WMP2_ACREC</name>
<feature type="region of interest" description="Disordered" evidence="1">
    <location>
        <begin position="1"/>
        <end position="23"/>
    </location>
</feature>
<keyword evidence="3" id="KW-1185">Reference proteome</keyword>